<evidence type="ECO:0000313" key="2">
    <source>
        <dbReference type="EMBL" id="MBW7462251.1"/>
    </source>
</evidence>
<gene>
    <name evidence="2" type="ORF">K0U00_50190</name>
</gene>
<proteinExistence type="predicted"/>
<feature type="non-terminal residue" evidence="2">
    <location>
        <position position="1"/>
    </location>
</feature>
<sequence length="83" mass="8397">TAAGRLNLITPEMVHTGLTLIDAGINVNQDGSGIAGDAAPETADHVAASSPVPGGVGTLTTTILFENVLHALKLQQDAGRLQI</sequence>
<reference evidence="2 3" key="1">
    <citation type="submission" date="2021-07" db="EMBL/GenBank/DDBJ databases">
        <title>Paenibacillus radiodurans sp. nov., isolated from the southeastern edge of Tengger Desert.</title>
        <authorList>
            <person name="Zhang G."/>
        </authorList>
    </citation>
    <scope>NUCLEOTIDE SEQUENCE [LARGE SCALE GENOMIC DNA]</scope>
    <source>
        <strain evidence="2 3">CCM 7311</strain>
    </source>
</reference>
<dbReference type="Proteomes" id="UP001519887">
    <property type="component" value="Unassembled WGS sequence"/>
</dbReference>
<feature type="domain" description="Tetrahydrofolate dehydrogenase/cyclohydrolase NAD(P)-binding" evidence="1">
    <location>
        <begin position="2"/>
        <end position="75"/>
    </location>
</feature>
<evidence type="ECO:0000313" key="3">
    <source>
        <dbReference type="Proteomes" id="UP001519887"/>
    </source>
</evidence>
<dbReference type="EMBL" id="JAHZIK010003733">
    <property type="protein sequence ID" value="MBW7462251.1"/>
    <property type="molecule type" value="Genomic_DNA"/>
</dbReference>
<keyword evidence="3" id="KW-1185">Reference proteome</keyword>
<name>A0ABS7CMR5_9BACL</name>
<dbReference type="Gene3D" id="3.40.50.720">
    <property type="entry name" value="NAD(P)-binding Rossmann-like Domain"/>
    <property type="match status" value="1"/>
</dbReference>
<comment type="caution">
    <text evidence="2">The sequence shown here is derived from an EMBL/GenBank/DDBJ whole genome shotgun (WGS) entry which is preliminary data.</text>
</comment>
<organism evidence="2 3">
    <name type="scientific">Paenibacillus sepulcri</name>
    <dbReference type="NCBI Taxonomy" id="359917"/>
    <lineage>
        <taxon>Bacteria</taxon>
        <taxon>Bacillati</taxon>
        <taxon>Bacillota</taxon>
        <taxon>Bacilli</taxon>
        <taxon>Bacillales</taxon>
        <taxon>Paenibacillaceae</taxon>
        <taxon>Paenibacillus</taxon>
    </lineage>
</organism>
<dbReference type="InterPro" id="IPR020631">
    <property type="entry name" value="THF_DH/CycHdrlase_NAD-bd_dom"/>
</dbReference>
<evidence type="ECO:0000259" key="1">
    <source>
        <dbReference type="Pfam" id="PF02882"/>
    </source>
</evidence>
<protein>
    <submittedName>
        <fullName evidence="2">Bifunctional 5,10-methylene-tetrahydrofolate dehydrogenase/5,10-methylene-tetrahydrofolate cyclohydrolase</fullName>
    </submittedName>
</protein>
<dbReference type="Pfam" id="PF02882">
    <property type="entry name" value="THF_DHG_CYH_C"/>
    <property type="match status" value="1"/>
</dbReference>
<accession>A0ABS7CMR5</accession>